<accession>A0A812SK92</accession>
<keyword evidence="8" id="KW-1185">Reference proteome</keyword>
<dbReference type="InterPro" id="IPR000387">
    <property type="entry name" value="Tyr_Pase_dom"/>
</dbReference>
<dbReference type="EMBL" id="CAJNDS010002457">
    <property type="protein sequence ID" value="CAE7483553.1"/>
    <property type="molecule type" value="Genomic_DNA"/>
</dbReference>
<sequence>MTQASAAEMDDQLSRRTAQETLLKETRSCHRIIPGLWLGSNDAFMDSAMRRALAEARGLQRVIRVIPPGFKMGRHEEAIAISQDEKIPLTVLDVEDDEHSNIDTIFPTALSLIQDVLGTHPETELTDGEEEPPSCVLVHCMAGVSRSASVVIAFLIASQRWCLDEAMAFVKAKRKCISPNAAFVAQLANFESETWHTTSEFNVQLYDRMQMRFPHFTNKQMREFLALPECDGDEQKLFDYMQRESVRLQKEKIIPVKKPFLRRGGGKQAVSVPAPTKTPGE</sequence>
<feature type="domain" description="Tyrosine specific protein phosphatases" evidence="6">
    <location>
        <begin position="110"/>
        <end position="174"/>
    </location>
</feature>
<dbReference type="InterPro" id="IPR000340">
    <property type="entry name" value="Dual-sp_phosphatase_cat-dom"/>
</dbReference>
<comment type="similarity">
    <text evidence="1">Belongs to the protein-tyrosine phosphatase family. Non-receptor class dual specificity subfamily.</text>
</comment>
<keyword evidence="4" id="KW-0904">Protein phosphatase</keyword>
<dbReference type="GO" id="GO:0005737">
    <property type="term" value="C:cytoplasm"/>
    <property type="evidence" value="ECO:0007669"/>
    <property type="project" value="TreeGrafter"/>
</dbReference>
<dbReference type="OrthoDB" id="10252009at2759"/>
<evidence type="ECO:0000313" key="8">
    <source>
        <dbReference type="Proteomes" id="UP000604046"/>
    </source>
</evidence>
<dbReference type="GO" id="GO:0008330">
    <property type="term" value="F:protein tyrosine/threonine phosphatase activity"/>
    <property type="evidence" value="ECO:0007669"/>
    <property type="project" value="TreeGrafter"/>
</dbReference>
<dbReference type="PROSITE" id="PS00383">
    <property type="entry name" value="TYR_PHOSPHATASE_1"/>
    <property type="match status" value="1"/>
</dbReference>
<dbReference type="PANTHER" id="PTHR10159">
    <property type="entry name" value="DUAL SPECIFICITY PROTEIN PHOSPHATASE"/>
    <property type="match status" value="1"/>
</dbReference>
<dbReference type="InterPro" id="IPR020422">
    <property type="entry name" value="TYR_PHOSPHATASE_DUAL_dom"/>
</dbReference>
<dbReference type="InterPro" id="IPR029021">
    <property type="entry name" value="Prot-tyrosine_phosphatase-like"/>
</dbReference>
<keyword evidence="3" id="KW-0378">Hydrolase</keyword>
<dbReference type="GO" id="GO:0033550">
    <property type="term" value="F:MAP kinase tyrosine phosphatase activity"/>
    <property type="evidence" value="ECO:0007669"/>
    <property type="project" value="TreeGrafter"/>
</dbReference>
<dbReference type="AlphaFoldDB" id="A0A812SK92"/>
<dbReference type="PANTHER" id="PTHR10159:SF519">
    <property type="entry name" value="DUAL SPECIFICITY PROTEIN PHOSPHATASE MPK3"/>
    <property type="match status" value="1"/>
</dbReference>
<evidence type="ECO:0000313" key="7">
    <source>
        <dbReference type="EMBL" id="CAE7483553.1"/>
    </source>
</evidence>
<evidence type="ECO:0000259" key="6">
    <source>
        <dbReference type="PROSITE" id="PS50056"/>
    </source>
</evidence>
<dbReference type="CDD" id="cd14498">
    <property type="entry name" value="DSP"/>
    <property type="match status" value="1"/>
</dbReference>
<dbReference type="GO" id="GO:0043409">
    <property type="term" value="P:negative regulation of MAPK cascade"/>
    <property type="evidence" value="ECO:0007669"/>
    <property type="project" value="TreeGrafter"/>
</dbReference>
<dbReference type="EC" id="3.1.3.48" evidence="2"/>
<evidence type="ECO:0000256" key="4">
    <source>
        <dbReference type="ARBA" id="ARBA00022912"/>
    </source>
</evidence>
<dbReference type="Pfam" id="PF00782">
    <property type="entry name" value="DSPc"/>
    <property type="match status" value="1"/>
</dbReference>
<protein>
    <recommendedName>
        <fullName evidence="2">protein-tyrosine-phosphatase</fullName>
        <ecNumber evidence="2">3.1.3.48</ecNumber>
    </recommendedName>
</protein>
<comment type="caution">
    <text evidence="7">The sequence shown here is derived from an EMBL/GenBank/DDBJ whole genome shotgun (WGS) entry which is preliminary data.</text>
</comment>
<evidence type="ECO:0000256" key="2">
    <source>
        <dbReference type="ARBA" id="ARBA00013064"/>
    </source>
</evidence>
<evidence type="ECO:0000256" key="3">
    <source>
        <dbReference type="ARBA" id="ARBA00022801"/>
    </source>
</evidence>
<evidence type="ECO:0000256" key="1">
    <source>
        <dbReference type="ARBA" id="ARBA00008601"/>
    </source>
</evidence>
<feature type="domain" description="Tyrosine-protein phosphatase" evidence="5">
    <location>
        <begin position="28"/>
        <end position="196"/>
    </location>
</feature>
<dbReference type="Proteomes" id="UP000604046">
    <property type="component" value="Unassembled WGS sequence"/>
</dbReference>
<reference evidence="7" key="1">
    <citation type="submission" date="2021-02" db="EMBL/GenBank/DDBJ databases">
        <authorList>
            <person name="Dougan E. K."/>
            <person name="Rhodes N."/>
            <person name="Thang M."/>
            <person name="Chan C."/>
        </authorList>
    </citation>
    <scope>NUCLEOTIDE SEQUENCE</scope>
</reference>
<proteinExistence type="inferred from homology"/>
<organism evidence="7 8">
    <name type="scientific">Symbiodinium natans</name>
    <dbReference type="NCBI Taxonomy" id="878477"/>
    <lineage>
        <taxon>Eukaryota</taxon>
        <taxon>Sar</taxon>
        <taxon>Alveolata</taxon>
        <taxon>Dinophyceae</taxon>
        <taxon>Suessiales</taxon>
        <taxon>Symbiodiniaceae</taxon>
        <taxon>Symbiodinium</taxon>
    </lineage>
</organism>
<dbReference type="PROSITE" id="PS50056">
    <property type="entry name" value="TYR_PHOSPHATASE_2"/>
    <property type="match status" value="1"/>
</dbReference>
<dbReference type="Gene3D" id="3.90.190.10">
    <property type="entry name" value="Protein tyrosine phosphatase superfamily"/>
    <property type="match status" value="1"/>
</dbReference>
<evidence type="ECO:0000259" key="5">
    <source>
        <dbReference type="PROSITE" id="PS50054"/>
    </source>
</evidence>
<dbReference type="PROSITE" id="PS50054">
    <property type="entry name" value="TYR_PHOSPHATASE_DUAL"/>
    <property type="match status" value="1"/>
</dbReference>
<name>A0A812SK92_9DINO</name>
<dbReference type="SUPFAM" id="SSF52799">
    <property type="entry name" value="(Phosphotyrosine protein) phosphatases II"/>
    <property type="match status" value="1"/>
</dbReference>
<gene>
    <name evidence="7" type="ORF">SNAT2548_LOCUS27141</name>
</gene>
<dbReference type="SMART" id="SM00195">
    <property type="entry name" value="DSPc"/>
    <property type="match status" value="1"/>
</dbReference>
<dbReference type="GO" id="GO:0017017">
    <property type="term" value="F:MAP kinase tyrosine/serine/threonine phosphatase activity"/>
    <property type="evidence" value="ECO:0007669"/>
    <property type="project" value="TreeGrafter"/>
</dbReference>
<dbReference type="InterPro" id="IPR016130">
    <property type="entry name" value="Tyr_Pase_AS"/>
</dbReference>